<gene>
    <name evidence="1" type="ORF">C8R28_10538</name>
</gene>
<name>A0A2T5I615_9PROT</name>
<reference evidence="1 2" key="1">
    <citation type="submission" date="2018-04" db="EMBL/GenBank/DDBJ databases">
        <title>Active sludge and wastewater microbial communities from Klosterneuburg, Austria.</title>
        <authorList>
            <person name="Wagner M."/>
        </authorList>
    </citation>
    <scope>NUCLEOTIDE SEQUENCE [LARGE SCALE GENOMIC DNA]</scope>
    <source>
        <strain evidence="1 2">Nm4</strain>
    </source>
</reference>
<dbReference type="EMBL" id="QAOL01000053">
    <property type="protein sequence ID" value="PTQ79276.1"/>
    <property type="molecule type" value="Genomic_DNA"/>
</dbReference>
<sequence length="43" mass="4815">MDCKKMKILVKIIGVVECLQLGTVWDLLGDTIHEIFIEGLLGE</sequence>
<comment type="caution">
    <text evidence="1">The sequence shown here is derived from an EMBL/GenBank/DDBJ whole genome shotgun (WGS) entry which is preliminary data.</text>
</comment>
<dbReference type="Proteomes" id="UP000244110">
    <property type="component" value="Unassembled WGS sequence"/>
</dbReference>
<organism evidence="1 2">
    <name type="scientific">Nitrosomonas ureae</name>
    <dbReference type="NCBI Taxonomy" id="44577"/>
    <lineage>
        <taxon>Bacteria</taxon>
        <taxon>Pseudomonadati</taxon>
        <taxon>Pseudomonadota</taxon>
        <taxon>Betaproteobacteria</taxon>
        <taxon>Nitrosomonadales</taxon>
        <taxon>Nitrosomonadaceae</taxon>
        <taxon>Nitrosomonas</taxon>
    </lineage>
</organism>
<dbReference type="AlphaFoldDB" id="A0A2T5I615"/>
<evidence type="ECO:0000313" key="2">
    <source>
        <dbReference type="Proteomes" id="UP000244110"/>
    </source>
</evidence>
<protein>
    <submittedName>
        <fullName evidence="1">Uncharacterized protein</fullName>
    </submittedName>
</protein>
<evidence type="ECO:0000313" key="1">
    <source>
        <dbReference type="EMBL" id="PTQ79276.1"/>
    </source>
</evidence>
<accession>A0A2T5I615</accession>
<proteinExistence type="predicted"/>